<dbReference type="EMBL" id="JWSY01000008">
    <property type="protein sequence ID" value="KIC59196.1"/>
    <property type="molecule type" value="Genomic_DNA"/>
</dbReference>
<sequence length="97" mass="11225">MTDPQLRSTFVGKRYVDIQHSSAIVTEAFERDGTYRFESDYHTFGGAYWIADGWLCRRWDEPERPLTACSQVYTLPTGDISYVNPASGRFQHYKVAH</sequence>
<reference evidence="1 2" key="1">
    <citation type="submission" date="2014-12" db="EMBL/GenBank/DDBJ databases">
        <title>Genome sequencing of Brevundimonas nasdae TPW30.</title>
        <authorList>
            <person name="Tan P.W."/>
            <person name="Chan K.-G."/>
        </authorList>
    </citation>
    <scope>NUCLEOTIDE SEQUENCE [LARGE SCALE GENOMIC DNA]</scope>
    <source>
        <strain evidence="1 2">TPW30</strain>
    </source>
</reference>
<dbReference type="Proteomes" id="UP000031166">
    <property type="component" value="Unassembled WGS sequence"/>
</dbReference>
<name>A0A0B4CXU4_9CAUL</name>
<organism evidence="1 2">
    <name type="scientific">Brevundimonas nasdae</name>
    <dbReference type="NCBI Taxonomy" id="172043"/>
    <lineage>
        <taxon>Bacteria</taxon>
        <taxon>Pseudomonadati</taxon>
        <taxon>Pseudomonadota</taxon>
        <taxon>Alphaproteobacteria</taxon>
        <taxon>Caulobacterales</taxon>
        <taxon>Caulobacteraceae</taxon>
        <taxon>Brevundimonas</taxon>
    </lineage>
</organism>
<dbReference type="AlphaFoldDB" id="A0A0B4CXU4"/>
<dbReference type="RefSeq" id="WP_039245043.1">
    <property type="nucleotide sequence ID" value="NZ_JWSY01000008.1"/>
</dbReference>
<evidence type="ECO:0000313" key="2">
    <source>
        <dbReference type="Proteomes" id="UP000031166"/>
    </source>
</evidence>
<accession>A0A0B4CXU4</accession>
<gene>
    <name evidence="1" type="ORF">RM53_05510</name>
</gene>
<evidence type="ECO:0000313" key="1">
    <source>
        <dbReference type="EMBL" id="KIC59196.1"/>
    </source>
</evidence>
<protein>
    <submittedName>
        <fullName evidence="1">Uncharacterized protein</fullName>
    </submittedName>
</protein>
<proteinExistence type="predicted"/>
<comment type="caution">
    <text evidence="1">The sequence shown here is derived from an EMBL/GenBank/DDBJ whole genome shotgun (WGS) entry which is preliminary data.</text>
</comment>